<dbReference type="EMBL" id="ML735691">
    <property type="protein sequence ID" value="KAE8423071.1"/>
    <property type="molecule type" value="Genomic_DNA"/>
</dbReference>
<evidence type="ECO:0000313" key="1">
    <source>
        <dbReference type="EMBL" id="KAE8423071.1"/>
    </source>
</evidence>
<protein>
    <submittedName>
        <fullName evidence="1">Uncharacterized protein</fullName>
    </submittedName>
</protein>
<sequence length="402" mass="45117">MTSATGAGFPVDYIMDVKLEDYMGSDIPLFDRRFCNRAGMEETPHLEGCRGTTFNFDTEDYWLFCVHLNRAEMEFAIGGENPAYATSDPNWRNLSDKKDKKLTIQYHEVGIFNVPCYTCCEFQLEFDRYVGIRCPKMTNPAITIKANGNHGEVKWVGLFVKSSVDEKNQFVAVKTTNRLLPAYAQRNVSYGWYSDNRGVDVTNDRTITLWPKQLYGTQGNRRDTYKNFVTVDPGNSLGERQLTMVKEKVKNGSAVNVTAQGRSYTWNANSTTYIKGTYCPPPPRHISFSTFNYSAGTKVTQSDVEGFMTLVRVFGSVTKMAVGMVKGDFGSALEAVISLPEKVSGQKMDADVKGLITVLATVGYDQWNNQLQQRSRQKTINTAGVELISLKQHPFDSDFGCD</sequence>
<evidence type="ECO:0000313" key="2">
    <source>
        <dbReference type="Proteomes" id="UP000325395"/>
    </source>
</evidence>
<proteinExistence type="predicted"/>
<gene>
    <name evidence="1" type="ORF">BDV36DRAFT_290880</name>
</gene>
<dbReference type="Proteomes" id="UP000325395">
    <property type="component" value="Unassembled WGS sequence"/>
</dbReference>
<keyword evidence="2" id="KW-1185">Reference proteome</keyword>
<reference evidence="1 2" key="1">
    <citation type="submission" date="2019-04" db="EMBL/GenBank/DDBJ databases">
        <authorList>
            <consortium name="DOE Joint Genome Institute"/>
            <person name="Mondo S."/>
            <person name="Kjaerbolling I."/>
            <person name="Vesth T."/>
            <person name="Frisvad J.C."/>
            <person name="Nybo J.L."/>
            <person name="Theobald S."/>
            <person name="Kildgaard S."/>
            <person name="Isbrandt T."/>
            <person name="Kuo A."/>
            <person name="Sato A."/>
            <person name="Lyhne E.K."/>
            <person name="Kogle M.E."/>
            <person name="Wiebenga A."/>
            <person name="Kun R.S."/>
            <person name="Lubbers R.J."/>
            <person name="Makela M.R."/>
            <person name="Barry K."/>
            <person name="Chovatia M."/>
            <person name="Clum A."/>
            <person name="Daum C."/>
            <person name="Haridas S."/>
            <person name="He G."/>
            <person name="LaButti K."/>
            <person name="Lipzen A."/>
            <person name="Riley R."/>
            <person name="Salamov A."/>
            <person name="Simmons B.A."/>
            <person name="Magnuson J.K."/>
            <person name="Henrissat B."/>
            <person name="Mortensen U.H."/>
            <person name="Larsen T.O."/>
            <person name="Devries R.P."/>
            <person name="Grigoriev I.V."/>
            <person name="Machida M."/>
            <person name="Baker S.E."/>
            <person name="Andersen M.R."/>
            <person name="Cantor M.N."/>
            <person name="Hua S.X."/>
        </authorList>
    </citation>
    <scope>NUCLEOTIDE SEQUENCE [LARGE SCALE GENOMIC DNA]</scope>
    <source>
        <strain evidence="1 2">CBS 117616</strain>
    </source>
</reference>
<accession>A0ABQ6X180</accession>
<name>A0ABQ6X180_9EURO</name>
<organism evidence="1 2">
    <name type="scientific">Aspergillus pseudocaelatus</name>
    <dbReference type="NCBI Taxonomy" id="1825620"/>
    <lineage>
        <taxon>Eukaryota</taxon>
        <taxon>Fungi</taxon>
        <taxon>Dikarya</taxon>
        <taxon>Ascomycota</taxon>
        <taxon>Pezizomycotina</taxon>
        <taxon>Eurotiomycetes</taxon>
        <taxon>Eurotiomycetidae</taxon>
        <taxon>Eurotiales</taxon>
        <taxon>Aspergillaceae</taxon>
        <taxon>Aspergillus</taxon>
        <taxon>Aspergillus subgen. Circumdati</taxon>
    </lineage>
</organism>